<dbReference type="PANTHER" id="PTHR17985:SF8">
    <property type="entry name" value="TRANSPORT AND GOLGI ORGANIZATION PROTEIN 2 HOMOLOG"/>
    <property type="match status" value="1"/>
</dbReference>
<dbReference type="OMA" id="NGMIVFL"/>
<reference evidence="1 2" key="1">
    <citation type="journal article" date="2015" name="Sci. Rep.">
        <title>Genome of the facultative scuticociliatosis pathogen Pseudocohnilembus persalinus provides insight into its virulence through horizontal gene transfer.</title>
        <authorList>
            <person name="Xiong J."/>
            <person name="Wang G."/>
            <person name="Cheng J."/>
            <person name="Tian M."/>
            <person name="Pan X."/>
            <person name="Warren A."/>
            <person name="Jiang C."/>
            <person name="Yuan D."/>
            <person name="Miao W."/>
        </authorList>
    </citation>
    <scope>NUCLEOTIDE SEQUENCE [LARGE SCALE GENOMIC DNA]</scope>
    <source>
        <strain evidence="1">36N120E</strain>
    </source>
</reference>
<dbReference type="OrthoDB" id="191601at2759"/>
<dbReference type="AlphaFoldDB" id="A0A0V0R5R8"/>
<sequence>MCLVFFYINPDFEKAPANHVRFAMLFNREELWSRQTIPLEPFEEDHNIYAGRDKAEGGTWLGVNKQTGNLCFLTNRFLFKNLISQAFSWPSLVSRPISRGNVLKPYLETNFIEKALLKDKNKIHEKQLDYVNDIFSKYSLFGSCQCIYGNLKNMKFYHLCNVEQDPPKEVEPGYHTLCSYNHFQGKKLQKEEIGIHVFKKIIESYHTEVDKNKNYDIDKVFESMWKLGKDRQPRQRNLFKLMVDKESSIFLPKYQSKLRKNERGTKSVSCYLFLNNGLSYVREHSIDHNDQELYRSHHLKMSY</sequence>
<evidence type="ECO:0000313" key="2">
    <source>
        <dbReference type="Proteomes" id="UP000054937"/>
    </source>
</evidence>
<dbReference type="InParanoid" id="A0A0V0R5R8"/>
<organism evidence="1 2">
    <name type="scientific">Pseudocohnilembus persalinus</name>
    <name type="common">Ciliate</name>
    <dbReference type="NCBI Taxonomy" id="266149"/>
    <lineage>
        <taxon>Eukaryota</taxon>
        <taxon>Sar</taxon>
        <taxon>Alveolata</taxon>
        <taxon>Ciliophora</taxon>
        <taxon>Intramacronucleata</taxon>
        <taxon>Oligohymenophorea</taxon>
        <taxon>Scuticociliatia</taxon>
        <taxon>Philasterida</taxon>
        <taxon>Pseudocohnilembidae</taxon>
        <taxon>Pseudocohnilembus</taxon>
    </lineage>
</organism>
<dbReference type="PANTHER" id="PTHR17985">
    <property type="entry name" value="SER/THR-RICH PROTEIN T10 IN DGCR REGION"/>
    <property type="match status" value="1"/>
</dbReference>
<accession>A0A0V0R5R8</accession>
<evidence type="ECO:0000313" key="1">
    <source>
        <dbReference type="EMBL" id="KRX09815.1"/>
    </source>
</evidence>
<dbReference type="InterPro" id="IPR008551">
    <property type="entry name" value="TANGO2"/>
</dbReference>
<dbReference type="EMBL" id="LDAU01000044">
    <property type="protein sequence ID" value="KRX09815.1"/>
    <property type="molecule type" value="Genomic_DNA"/>
</dbReference>
<dbReference type="Pfam" id="PF05742">
    <property type="entry name" value="TANGO2"/>
    <property type="match status" value="1"/>
</dbReference>
<protein>
    <submittedName>
        <fullName evidence="1">Uncharacterized protein</fullName>
    </submittedName>
</protein>
<dbReference type="Proteomes" id="UP000054937">
    <property type="component" value="Unassembled WGS sequence"/>
</dbReference>
<name>A0A0V0R5R8_PSEPJ</name>
<gene>
    <name evidence="1" type="ORF">PPERSA_02687</name>
</gene>
<keyword evidence="2" id="KW-1185">Reference proteome</keyword>
<comment type="caution">
    <text evidence="1">The sequence shown here is derived from an EMBL/GenBank/DDBJ whole genome shotgun (WGS) entry which is preliminary data.</text>
</comment>
<proteinExistence type="predicted"/>